<dbReference type="Proteomes" id="UP000680815">
    <property type="component" value="Unassembled WGS sequence"/>
</dbReference>
<feature type="transmembrane region" description="Helical" evidence="1">
    <location>
        <begin position="94"/>
        <end position="116"/>
    </location>
</feature>
<feature type="transmembrane region" description="Helical" evidence="1">
    <location>
        <begin position="136"/>
        <end position="164"/>
    </location>
</feature>
<keyword evidence="1" id="KW-0812">Transmembrane</keyword>
<name>A0ABS4ASH5_9PROT</name>
<dbReference type="PANTHER" id="PTHR38592:SF3">
    <property type="entry name" value="BLL4819 PROTEIN"/>
    <property type="match status" value="1"/>
</dbReference>
<dbReference type="PIRSF" id="PIRSF028704">
    <property type="entry name" value="UPC028704"/>
    <property type="match status" value="1"/>
</dbReference>
<feature type="transmembrane region" description="Helical" evidence="1">
    <location>
        <begin position="209"/>
        <end position="228"/>
    </location>
</feature>
<keyword evidence="3" id="KW-1185">Reference proteome</keyword>
<dbReference type="InterPro" id="IPR014550">
    <property type="entry name" value="UCP028704_OpgC"/>
</dbReference>
<dbReference type="PANTHER" id="PTHR38592">
    <property type="entry name" value="BLL4819 PROTEIN"/>
    <property type="match status" value="1"/>
</dbReference>
<feature type="transmembrane region" description="Helical" evidence="1">
    <location>
        <begin position="176"/>
        <end position="197"/>
    </location>
</feature>
<dbReference type="EMBL" id="JAGIYZ010000004">
    <property type="protein sequence ID" value="MBP0463542.1"/>
    <property type="molecule type" value="Genomic_DNA"/>
</dbReference>
<organism evidence="2 3">
    <name type="scientific">Roseomonas nitratireducens</name>
    <dbReference type="NCBI Taxonomy" id="2820810"/>
    <lineage>
        <taxon>Bacteria</taxon>
        <taxon>Pseudomonadati</taxon>
        <taxon>Pseudomonadota</taxon>
        <taxon>Alphaproteobacteria</taxon>
        <taxon>Acetobacterales</taxon>
        <taxon>Roseomonadaceae</taxon>
        <taxon>Roseomonas</taxon>
    </lineage>
</organism>
<sequence>MAPTETAAPPLPRPPRDPRLDILRGWLQLSIFGAHAVGTWFGAHGIHAAWGLSDSSEQFLFLSGLVLGSVHTLKARRDGAGAAARDMWGRAARLWRFHLVLFAIFGAMILWAGMAMPLEGEVDRLGWRMLAERPWWALPGAALLLYMPNYIDILPVFILSMLALPGFLWLVDRFGAAALVVPGLLWAGVQAGVWSYWSWLPTGLDPLAWQFVFMIGAVCGRAALLTGAAVRRRGWAVLAAAAILLLGLAQRVAERFGAGLDVETLWTLAGKTHLGPVALLHGLALAYLVAVLVPREAPWMRHPAAAALAAVGRHSLHVFGLGLFLSWMVTALLRLHPGLPWLDPVLTVAGVAMLVGYALAADRRRLRPAVAAR</sequence>
<reference evidence="2 3" key="1">
    <citation type="submission" date="2021-03" db="EMBL/GenBank/DDBJ databases">
        <authorList>
            <person name="So Y."/>
        </authorList>
    </citation>
    <scope>NUCLEOTIDE SEQUENCE [LARGE SCALE GENOMIC DNA]</scope>
    <source>
        <strain evidence="2 3">PWR1</strain>
    </source>
</reference>
<feature type="transmembrane region" description="Helical" evidence="1">
    <location>
        <begin position="273"/>
        <end position="293"/>
    </location>
</feature>
<evidence type="ECO:0000256" key="1">
    <source>
        <dbReference type="SAM" id="Phobius"/>
    </source>
</evidence>
<accession>A0ABS4ASH5</accession>
<protein>
    <submittedName>
        <fullName evidence="2">OpgC domain-containing protein</fullName>
    </submittedName>
</protein>
<feature type="transmembrane region" description="Helical" evidence="1">
    <location>
        <begin position="341"/>
        <end position="360"/>
    </location>
</feature>
<dbReference type="RefSeq" id="WP_209350930.1">
    <property type="nucleotide sequence ID" value="NZ_JAGIYZ010000004.1"/>
</dbReference>
<keyword evidence="1" id="KW-1133">Transmembrane helix</keyword>
<feature type="transmembrane region" description="Helical" evidence="1">
    <location>
        <begin position="235"/>
        <end position="253"/>
    </location>
</feature>
<dbReference type="Pfam" id="PF10129">
    <property type="entry name" value="OpgC_C"/>
    <property type="match status" value="1"/>
</dbReference>
<comment type="caution">
    <text evidence="2">The sequence shown here is derived from an EMBL/GenBank/DDBJ whole genome shotgun (WGS) entry which is preliminary data.</text>
</comment>
<evidence type="ECO:0000313" key="3">
    <source>
        <dbReference type="Proteomes" id="UP000680815"/>
    </source>
</evidence>
<evidence type="ECO:0000313" key="2">
    <source>
        <dbReference type="EMBL" id="MBP0463542.1"/>
    </source>
</evidence>
<keyword evidence="1" id="KW-0472">Membrane</keyword>
<gene>
    <name evidence="2" type="primary">opgC</name>
    <name evidence="2" type="ORF">J5Y09_06445</name>
</gene>
<feature type="transmembrane region" description="Helical" evidence="1">
    <location>
        <begin position="305"/>
        <end position="329"/>
    </location>
</feature>
<proteinExistence type="predicted"/>